<evidence type="ECO:0000313" key="1">
    <source>
        <dbReference type="EnsemblMetazoa" id="G26142.2:cds"/>
    </source>
</evidence>
<proteinExistence type="predicted"/>
<organism evidence="1 2">
    <name type="scientific">Magallana gigas</name>
    <name type="common">Pacific oyster</name>
    <name type="synonym">Crassostrea gigas</name>
    <dbReference type="NCBI Taxonomy" id="29159"/>
    <lineage>
        <taxon>Eukaryota</taxon>
        <taxon>Metazoa</taxon>
        <taxon>Spiralia</taxon>
        <taxon>Lophotrochozoa</taxon>
        <taxon>Mollusca</taxon>
        <taxon>Bivalvia</taxon>
        <taxon>Autobranchia</taxon>
        <taxon>Pteriomorphia</taxon>
        <taxon>Ostreida</taxon>
        <taxon>Ostreoidea</taxon>
        <taxon>Ostreidae</taxon>
        <taxon>Magallana</taxon>
    </lineage>
</organism>
<evidence type="ECO:0000313" key="2">
    <source>
        <dbReference type="Proteomes" id="UP000005408"/>
    </source>
</evidence>
<dbReference type="AlphaFoldDB" id="A0A8W8L2L4"/>
<reference evidence="1" key="1">
    <citation type="submission" date="2022-08" db="UniProtKB">
        <authorList>
            <consortium name="EnsemblMetazoa"/>
        </authorList>
    </citation>
    <scope>IDENTIFICATION</scope>
    <source>
        <strain evidence="1">05x7-T-G4-1.051#20</strain>
    </source>
</reference>
<dbReference type="Proteomes" id="UP000005408">
    <property type="component" value="Unassembled WGS sequence"/>
</dbReference>
<accession>A0A8W8L2L4</accession>
<sequence>VIALAIAERCSHVETCKLTLCPNNSTHLSCHNGRCTCDALQSCQDIIDCAAIGRCHDNNMHYHCVDFVCKCIPDYIGK</sequence>
<dbReference type="EnsemblMetazoa" id="G26142.2">
    <property type="protein sequence ID" value="G26142.2:cds"/>
    <property type="gene ID" value="G26142"/>
</dbReference>
<keyword evidence="2" id="KW-1185">Reference proteome</keyword>
<name>A0A8W8L2L4_MAGGI</name>
<protein>
    <submittedName>
        <fullName evidence="1">Uncharacterized protein</fullName>
    </submittedName>
</protein>